<keyword evidence="5" id="KW-0378">Hydrolase</keyword>
<evidence type="ECO:0000256" key="5">
    <source>
        <dbReference type="ARBA" id="ARBA00022801"/>
    </source>
</evidence>
<evidence type="ECO:0000259" key="7">
    <source>
        <dbReference type="Pfam" id="PF17917"/>
    </source>
</evidence>
<reference evidence="8" key="1">
    <citation type="submission" date="2023-08" db="EMBL/GenBank/DDBJ databases">
        <title>A de novo genome assembly of Solanum verrucosum Schlechtendal, a Mexican diploid species geographically isolated from the other diploid A-genome species in potato relatives.</title>
        <authorList>
            <person name="Hosaka K."/>
        </authorList>
    </citation>
    <scope>NUCLEOTIDE SEQUENCE</scope>
    <source>
        <tissue evidence="8">Young leaves</tissue>
    </source>
</reference>
<keyword evidence="6" id="KW-0695">RNA-directed DNA polymerase</keyword>
<keyword evidence="4" id="KW-0255">Endonuclease</keyword>
<evidence type="ECO:0000256" key="6">
    <source>
        <dbReference type="ARBA" id="ARBA00022918"/>
    </source>
</evidence>
<dbReference type="Proteomes" id="UP001234989">
    <property type="component" value="Chromosome 1"/>
</dbReference>
<evidence type="ECO:0000256" key="3">
    <source>
        <dbReference type="ARBA" id="ARBA00022722"/>
    </source>
</evidence>
<dbReference type="Pfam" id="PF17917">
    <property type="entry name" value="RT_RNaseH"/>
    <property type="match status" value="1"/>
</dbReference>
<sequence>MMFEIECNASGVSIGAVFIQEGKPIAYFSEKLRGAPLQYSTYDKELYALVRALTNWQHYLWHKKFVIRTDQEALKHIRFQNKINRRHAKWIEFIESFPYVIKYKKGKENIAVDALR</sequence>
<proteinExistence type="predicted"/>
<accession>A0AAF0PUK4</accession>
<keyword evidence="9" id="KW-1185">Reference proteome</keyword>
<keyword evidence="1" id="KW-0808">Transferase</keyword>
<dbReference type="PANTHER" id="PTHR35046">
    <property type="entry name" value="ZINC KNUCKLE (CCHC-TYPE) FAMILY PROTEIN"/>
    <property type="match status" value="1"/>
</dbReference>
<feature type="domain" description="Reverse transcriptase RNase H-like" evidence="7">
    <location>
        <begin position="3"/>
        <end position="97"/>
    </location>
</feature>
<organism evidence="8 9">
    <name type="scientific">Solanum verrucosum</name>
    <dbReference type="NCBI Taxonomy" id="315347"/>
    <lineage>
        <taxon>Eukaryota</taxon>
        <taxon>Viridiplantae</taxon>
        <taxon>Streptophyta</taxon>
        <taxon>Embryophyta</taxon>
        <taxon>Tracheophyta</taxon>
        <taxon>Spermatophyta</taxon>
        <taxon>Magnoliopsida</taxon>
        <taxon>eudicotyledons</taxon>
        <taxon>Gunneridae</taxon>
        <taxon>Pentapetalae</taxon>
        <taxon>asterids</taxon>
        <taxon>lamiids</taxon>
        <taxon>Solanales</taxon>
        <taxon>Solanaceae</taxon>
        <taxon>Solanoideae</taxon>
        <taxon>Solaneae</taxon>
        <taxon>Solanum</taxon>
    </lineage>
</organism>
<dbReference type="PANTHER" id="PTHR35046:SF9">
    <property type="entry name" value="RNA-DIRECTED DNA POLYMERASE"/>
    <property type="match status" value="1"/>
</dbReference>
<keyword evidence="3" id="KW-0540">Nuclease</keyword>
<evidence type="ECO:0000256" key="2">
    <source>
        <dbReference type="ARBA" id="ARBA00022695"/>
    </source>
</evidence>
<evidence type="ECO:0000313" key="8">
    <source>
        <dbReference type="EMBL" id="WMV09510.1"/>
    </source>
</evidence>
<dbReference type="InterPro" id="IPR041373">
    <property type="entry name" value="RT_RNaseH"/>
</dbReference>
<dbReference type="InterPro" id="IPR043502">
    <property type="entry name" value="DNA/RNA_pol_sf"/>
</dbReference>
<keyword evidence="2" id="KW-0548">Nucleotidyltransferase</keyword>
<dbReference type="GO" id="GO:0003964">
    <property type="term" value="F:RNA-directed DNA polymerase activity"/>
    <property type="evidence" value="ECO:0007669"/>
    <property type="project" value="UniProtKB-KW"/>
</dbReference>
<dbReference type="EMBL" id="CP133612">
    <property type="protein sequence ID" value="WMV09510.1"/>
    <property type="molecule type" value="Genomic_DNA"/>
</dbReference>
<evidence type="ECO:0000256" key="1">
    <source>
        <dbReference type="ARBA" id="ARBA00022679"/>
    </source>
</evidence>
<dbReference type="SUPFAM" id="SSF56672">
    <property type="entry name" value="DNA/RNA polymerases"/>
    <property type="match status" value="1"/>
</dbReference>
<name>A0AAF0PUK4_SOLVR</name>
<dbReference type="GO" id="GO:0016787">
    <property type="term" value="F:hydrolase activity"/>
    <property type="evidence" value="ECO:0007669"/>
    <property type="project" value="UniProtKB-KW"/>
</dbReference>
<evidence type="ECO:0000313" key="9">
    <source>
        <dbReference type="Proteomes" id="UP001234989"/>
    </source>
</evidence>
<protein>
    <recommendedName>
        <fullName evidence="7">Reverse transcriptase RNase H-like domain-containing protein</fullName>
    </recommendedName>
</protein>
<dbReference type="CDD" id="cd09274">
    <property type="entry name" value="RNase_HI_RT_Ty3"/>
    <property type="match status" value="1"/>
</dbReference>
<dbReference type="GO" id="GO:0004519">
    <property type="term" value="F:endonuclease activity"/>
    <property type="evidence" value="ECO:0007669"/>
    <property type="project" value="UniProtKB-KW"/>
</dbReference>
<dbReference type="AlphaFoldDB" id="A0AAF0PUK4"/>
<gene>
    <name evidence="8" type="ORF">MTR67_002895</name>
</gene>
<evidence type="ECO:0000256" key="4">
    <source>
        <dbReference type="ARBA" id="ARBA00022759"/>
    </source>
</evidence>